<dbReference type="RefSeq" id="WP_227738496.1">
    <property type="nucleotide sequence ID" value="NZ_CP006965.1"/>
</dbReference>
<gene>
    <name evidence="2" type="ORF">TES1_0119</name>
</gene>
<feature type="transmembrane region" description="Helical" evidence="1">
    <location>
        <begin position="58"/>
        <end position="76"/>
    </location>
</feature>
<keyword evidence="1" id="KW-0472">Membrane</keyword>
<evidence type="ECO:0000256" key="1">
    <source>
        <dbReference type="SAM" id="Phobius"/>
    </source>
</evidence>
<dbReference type="EMBL" id="CP006965">
    <property type="protein sequence ID" value="AHF79516.1"/>
    <property type="molecule type" value="Genomic_DNA"/>
</dbReference>
<feature type="transmembrane region" description="Helical" evidence="1">
    <location>
        <begin position="96"/>
        <end position="115"/>
    </location>
</feature>
<reference evidence="2 3" key="1">
    <citation type="journal article" date="2014" name="Int. J. Syst. Evol. Microbiol.">
        <title>Thermococcus paralvinellae sp. nov. and Thermococcus cleftensis sp. nov. of hyperthermophilic heterotrophs from deep-sea hydrothermal vents.</title>
        <authorList>
            <person name="Hensley S.A."/>
            <person name="Jung J.H."/>
            <person name="Park C.S."/>
            <person name="Holden J.F."/>
        </authorList>
    </citation>
    <scope>NUCLEOTIDE SEQUENCE [LARGE SCALE GENOMIC DNA]</scope>
    <source>
        <strain evidence="2 3">ES1</strain>
    </source>
</reference>
<keyword evidence="3" id="KW-1185">Reference proteome</keyword>
<dbReference type="GeneID" id="68611167"/>
<dbReference type="Proteomes" id="UP000019027">
    <property type="component" value="Chromosome"/>
</dbReference>
<keyword evidence="1" id="KW-1133">Transmembrane helix</keyword>
<dbReference type="HOGENOM" id="CLU_2079546_0_0_2"/>
<evidence type="ECO:0000313" key="2">
    <source>
        <dbReference type="EMBL" id="AHF79516.1"/>
    </source>
</evidence>
<protein>
    <submittedName>
        <fullName evidence="2">Uncharacterized protein</fullName>
    </submittedName>
</protein>
<sequence length="117" mass="12938">MLKSGISDKMTPALSPILGKLGLDSLGITYITTAIFSPRAAYGIAKVMLGYNYPMQKVLGCMFLGNGLFVLLNESWVRILPFYSGLYPREVTLRLLFLQVGLSSLYNIFLAIVLLKL</sequence>
<dbReference type="KEGG" id="ths:TES1_0119"/>
<evidence type="ECO:0000313" key="3">
    <source>
        <dbReference type="Proteomes" id="UP000019027"/>
    </source>
</evidence>
<dbReference type="AlphaFoldDB" id="W0I0E5"/>
<dbReference type="STRING" id="582419.TES1_0119"/>
<name>W0I0E5_9EURY</name>
<accession>W0I0E5</accession>
<keyword evidence="1" id="KW-0812">Transmembrane</keyword>
<organism evidence="2 3">
    <name type="scientific">Thermococcus paralvinellae</name>
    <dbReference type="NCBI Taxonomy" id="582419"/>
    <lineage>
        <taxon>Archaea</taxon>
        <taxon>Methanobacteriati</taxon>
        <taxon>Methanobacteriota</taxon>
        <taxon>Thermococci</taxon>
        <taxon>Thermococcales</taxon>
        <taxon>Thermococcaceae</taxon>
        <taxon>Thermococcus</taxon>
    </lineage>
</organism>
<proteinExistence type="predicted"/>